<dbReference type="CDD" id="cd01188">
    <property type="entry name" value="INT_RitA_C_like"/>
    <property type="match status" value="1"/>
</dbReference>
<organism evidence="8 9">
    <name type="scientific">endosymbiont of Lamellibrachia luymesi</name>
    <dbReference type="NCBI Taxonomy" id="2200907"/>
    <lineage>
        <taxon>Bacteria</taxon>
        <taxon>Pseudomonadati</taxon>
        <taxon>Pseudomonadota</taxon>
        <taxon>Gammaproteobacteria</taxon>
        <taxon>sulfur-oxidizing symbionts</taxon>
    </lineage>
</organism>
<evidence type="ECO:0000256" key="2">
    <source>
        <dbReference type="ARBA" id="ARBA00022908"/>
    </source>
</evidence>
<evidence type="ECO:0000256" key="3">
    <source>
        <dbReference type="ARBA" id="ARBA00023125"/>
    </source>
</evidence>
<dbReference type="PANTHER" id="PTHR30349:SF81">
    <property type="entry name" value="TYROSINE RECOMBINASE XERC"/>
    <property type="match status" value="1"/>
</dbReference>
<dbReference type="Gene3D" id="1.10.443.10">
    <property type="entry name" value="Intergrase catalytic core"/>
    <property type="match status" value="1"/>
</dbReference>
<dbReference type="EMBL" id="QFXD01000261">
    <property type="protein sequence ID" value="RDH88009.1"/>
    <property type="molecule type" value="Genomic_DNA"/>
</dbReference>
<dbReference type="InterPro" id="IPR010998">
    <property type="entry name" value="Integrase_recombinase_N"/>
</dbReference>
<name>A0A370DSE9_9GAMM</name>
<proteinExistence type="predicted"/>
<dbReference type="InterPro" id="IPR004107">
    <property type="entry name" value="Integrase_SAM-like_N"/>
</dbReference>
<dbReference type="Pfam" id="PF00589">
    <property type="entry name" value="Phage_integrase"/>
    <property type="match status" value="1"/>
</dbReference>
<evidence type="ECO:0000256" key="5">
    <source>
        <dbReference type="PROSITE-ProRule" id="PRU01248"/>
    </source>
</evidence>
<evidence type="ECO:0000256" key="4">
    <source>
        <dbReference type="ARBA" id="ARBA00023172"/>
    </source>
</evidence>
<dbReference type="PROSITE" id="PS51898">
    <property type="entry name" value="TYR_RECOMBINASE"/>
    <property type="match status" value="1"/>
</dbReference>
<dbReference type="AlphaFoldDB" id="A0A370DSE9"/>
<dbReference type="GO" id="GO:0006310">
    <property type="term" value="P:DNA recombination"/>
    <property type="evidence" value="ECO:0007669"/>
    <property type="project" value="UniProtKB-KW"/>
</dbReference>
<dbReference type="SUPFAM" id="SSF56349">
    <property type="entry name" value="DNA breaking-rejoining enzymes"/>
    <property type="match status" value="1"/>
</dbReference>
<dbReference type="InterPro" id="IPR002104">
    <property type="entry name" value="Integrase_catalytic"/>
</dbReference>
<dbReference type="InterPro" id="IPR044068">
    <property type="entry name" value="CB"/>
</dbReference>
<dbReference type="PROSITE" id="PS51900">
    <property type="entry name" value="CB"/>
    <property type="match status" value="1"/>
</dbReference>
<dbReference type="InterPro" id="IPR013762">
    <property type="entry name" value="Integrase-like_cat_sf"/>
</dbReference>
<feature type="domain" description="Tyr recombinase" evidence="6">
    <location>
        <begin position="216"/>
        <end position="403"/>
    </location>
</feature>
<keyword evidence="4" id="KW-0233">DNA recombination</keyword>
<dbReference type="Pfam" id="PF13495">
    <property type="entry name" value="Phage_int_SAM_4"/>
    <property type="match status" value="1"/>
</dbReference>
<dbReference type="GO" id="GO:0007059">
    <property type="term" value="P:chromosome segregation"/>
    <property type="evidence" value="ECO:0007669"/>
    <property type="project" value="UniProtKB-KW"/>
</dbReference>
<dbReference type="Proteomes" id="UP000255508">
    <property type="component" value="Unassembled WGS sequence"/>
</dbReference>
<evidence type="ECO:0008006" key="10">
    <source>
        <dbReference type="Google" id="ProtNLM"/>
    </source>
</evidence>
<evidence type="ECO:0000259" key="6">
    <source>
        <dbReference type="PROSITE" id="PS51898"/>
    </source>
</evidence>
<dbReference type="InterPro" id="IPR011010">
    <property type="entry name" value="DNA_brk_join_enz"/>
</dbReference>
<accession>A0A370DSE9</accession>
<reference evidence="8 9" key="1">
    <citation type="journal article" date="2018" name="ISME J.">
        <title>Endosymbiont genomes yield clues of tubeworm success.</title>
        <authorList>
            <person name="Li Y."/>
            <person name="Liles M.R."/>
            <person name="Halanych K.M."/>
        </authorList>
    </citation>
    <scope>NUCLEOTIDE SEQUENCE [LARGE SCALE GENOMIC DNA]</scope>
    <source>
        <strain evidence="8">A1422</strain>
    </source>
</reference>
<dbReference type="PANTHER" id="PTHR30349">
    <property type="entry name" value="PHAGE INTEGRASE-RELATED"/>
    <property type="match status" value="1"/>
</dbReference>
<dbReference type="InterPro" id="IPR050090">
    <property type="entry name" value="Tyrosine_recombinase_XerCD"/>
</dbReference>
<evidence type="ECO:0000313" key="8">
    <source>
        <dbReference type="EMBL" id="RDH88009.1"/>
    </source>
</evidence>
<keyword evidence="3 5" id="KW-0238">DNA-binding</keyword>
<evidence type="ECO:0000256" key="1">
    <source>
        <dbReference type="ARBA" id="ARBA00022829"/>
    </source>
</evidence>
<evidence type="ECO:0000313" key="9">
    <source>
        <dbReference type="Proteomes" id="UP000255508"/>
    </source>
</evidence>
<dbReference type="GO" id="GO:0003677">
    <property type="term" value="F:DNA binding"/>
    <property type="evidence" value="ECO:0007669"/>
    <property type="project" value="UniProtKB-UniRule"/>
</dbReference>
<sequence length="429" mass="49767">MTNLPFQELTQRLEKELYRLHYTEASIIQYRRMWKHIAAFLEREDADHFTEEAGMRFLDEQFHFFELEKAGKLTQSIINVFRIVKMLGDFQQHGSILRRHYKQRELLQTDEFKQLLQGYQNHCQQKDYAKATQNHYHKISERFLSFLESQGIRQPTEIATKHTSSYINTLMGYSYKTVEQQLCGLRSFLRYLHDNGLHPEALSQSIPAIKTRKQTRIPSVWTQDNVAKLLDAIDRGNPAGKRDYAIILLVTRLGLRTIDVKHLRLSDLKWRDNRIELIQSKTAAALNLPLLPDVGWAIIDYLKNGRPKVESPFVFLRHLAPLAPFSDEDRLHQIVVKYMRLAKIPISPHKRKGMHSLRHTLASRLLAENTPLPVISDILGHISSDSTAVYLKVDVTRLRECALSPEGGWHHELFQLSESIAGIHQGDDP</sequence>
<keyword evidence="1" id="KW-0159">Chromosome partition</keyword>
<gene>
    <name evidence="8" type="ORF">DIZ79_15090</name>
</gene>
<dbReference type="Gene3D" id="1.10.150.130">
    <property type="match status" value="1"/>
</dbReference>
<feature type="domain" description="Core-binding (CB)" evidence="7">
    <location>
        <begin position="110"/>
        <end position="193"/>
    </location>
</feature>
<evidence type="ECO:0000259" key="7">
    <source>
        <dbReference type="PROSITE" id="PS51900"/>
    </source>
</evidence>
<comment type="caution">
    <text evidence="8">The sequence shown here is derived from an EMBL/GenBank/DDBJ whole genome shotgun (WGS) entry which is preliminary data.</text>
</comment>
<protein>
    <recommendedName>
        <fullName evidence="10">Integrase</fullName>
    </recommendedName>
</protein>
<keyword evidence="2" id="KW-0229">DNA integration</keyword>
<dbReference type="GO" id="GO:0015074">
    <property type="term" value="P:DNA integration"/>
    <property type="evidence" value="ECO:0007669"/>
    <property type="project" value="UniProtKB-KW"/>
</dbReference>